<dbReference type="SUPFAM" id="SSF51735">
    <property type="entry name" value="NAD(P)-binding Rossmann-fold domains"/>
    <property type="match status" value="1"/>
</dbReference>
<evidence type="ECO:0000256" key="8">
    <source>
        <dbReference type="ARBA" id="ARBA00023144"/>
    </source>
</evidence>
<keyword evidence="8" id="KW-0299">Galactose metabolism</keyword>
<comment type="caution">
    <text evidence="12">The sequence shown here is derived from an EMBL/GenBank/DDBJ whole genome shotgun (WGS) entry which is preliminary data.</text>
</comment>
<dbReference type="Gene3D" id="3.40.50.720">
    <property type="entry name" value="NAD(P)-binding Rossmann-like Domain"/>
    <property type="match status" value="1"/>
</dbReference>
<comment type="pathway">
    <text evidence="3 10">Carbohydrate metabolism; galactose metabolism.</text>
</comment>
<dbReference type="EC" id="5.1.3.2" evidence="5 10"/>
<dbReference type="NCBIfam" id="NF007956">
    <property type="entry name" value="PRK10675.1"/>
    <property type="match status" value="1"/>
</dbReference>
<evidence type="ECO:0000313" key="13">
    <source>
        <dbReference type="Proteomes" id="UP000705983"/>
    </source>
</evidence>
<proteinExistence type="inferred from homology"/>
<dbReference type="InterPro" id="IPR005886">
    <property type="entry name" value="UDP_G4E"/>
</dbReference>
<dbReference type="Pfam" id="PF01370">
    <property type="entry name" value="Epimerase"/>
    <property type="match status" value="1"/>
</dbReference>
<evidence type="ECO:0000256" key="4">
    <source>
        <dbReference type="ARBA" id="ARBA00007637"/>
    </source>
</evidence>
<protein>
    <recommendedName>
        <fullName evidence="6 10">UDP-glucose 4-epimerase</fullName>
        <ecNumber evidence="5 10">5.1.3.2</ecNumber>
    </recommendedName>
</protein>
<dbReference type="Proteomes" id="UP000705983">
    <property type="component" value="Unassembled WGS sequence"/>
</dbReference>
<feature type="domain" description="NAD-dependent epimerase/dehydratase" evidence="11">
    <location>
        <begin position="3"/>
        <end position="253"/>
    </location>
</feature>
<organism evidence="12 13">
    <name type="scientific">Flaviflexus equikiangi</name>
    <dbReference type="NCBI Taxonomy" id="2758573"/>
    <lineage>
        <taxon>Bacteria</taxon>
        <taxon>Bacillati</taxon>
        <taxon>Actinomycetota</taxon>
        <taxon>Actinomycetes</taxon>
        <taxon>Actinomycetales</taxon>
        <taxon>Actinomycetaceae</taxon>
        <taxon>Flaviflexus</taxon>
    </lineage>
</organism>
<dbReference type="InterPro" id="IPR036291">
    <property type="entry name" value="NAD(P)-bd_dom_sf"/>
</dbReference>
<evidence type="ECO:0000256" key="9">
    <source>
        <dbReference type="ARBA" id="ARBA00023235"/>
    </source>
</evidence>
<dbReference type="NCBIfam" id="TIGR01179">
    <property type="entry name" value="galE"/>
    <property type="match status" value="1"/>
</dbReference>
<dbReference type="PANTHER" id="PTHR43725:SF47">
    <property type="entry name" value="UDP-GLUCOSE 4-EPIMERASE"/>
    <property type="match status" value="1"/>
</dbReference>
<dbReference type="PANTHER" id="PTHR43725">
    <property type="entry name" value="UDP-GLUCOSE 4-EPIMERASE"/>
    <property type="match status" value="1"/>
</dbReference>
<dbReference type="CDD" id="cd05247">
    <property type="entry name" value="UDP_G4E_1_SDR_e"/>
    <property type="match status" value="1"/>
</dbReference>
<dbReference type="GO" id="GO:0003978">
    <property type="term" value="F:UDP-glucose 4-epimerase activity"/>
    <property type="evidence" value="ECO:0007669"/>
    <property type="project" value="UniProtKB-EC"/>
</dbReference>
<evidence type="ECO:0000256" key="5">
    <source>
        <dbReference type="ARBA" id="ARBA00013189"/>
    </source>
</evidence>
<name>A0ABS2THP5_9ACTO</name>
<keyword evidence="10" id="KW-0119">Carbohydrate metabolism</keyword>
<keyword evidence="13" id="KW-1185">Reference proteome</keyword>
<evidence type="ECO:0000256" key="7">
    <source>
        <dbReference type="ARBA" id="ARBA00023027"/>
    </source>
</evidence>
<evidence type="ECO:0000256" key="2">
    <source>
        <dbReference type="ARBA" id="ARBA00001911"/>
    </source>
</evidence>
<evidence type="ECO:0000313" key="12">
    <source>
        <dbReference type="EMBL" id="MBM9433878.1"/>
    </source>
</evidence>
<evidence type="ECO:0000256" key="10">
    <source>
        <dbReference type="RuleBase" id="RU366046"/>
    </source>
</evidence>
<comment type="similarity">
    <text evidence="4 10">Belongs to the NAD(P)-dependent epimerase/dehydratase family.</text>
</comment>
<accession>A0ABS2THP5</accession>
<dbReference type="EMBL" id="JAFFJS010000005">
    <property type="protein sequence ID" value="MBM9433878.1"/>
    <property type="molecule type" value="Genomic_DNA"/>
</dbReference>
<evidence type="ECO:0000256" key="3">
    <source>
        <dbReference type="ARBA" id="ARBA00004947"/>
    </source>
</evidence>
<evidence type="ECO:0000259" key="11">
    <source>
        <dbReference type="Pfam" id="PF01370"/>
    </source>
</evidence>
<keyword evidence="9 10" id="KW-0413">Isomerase</keyword>
<comment type="subunit">
    <text evidence="10">Homodimer.</text>
</comment>
<keyword evidence="7 10" id="KW-0520">NAD</keyword>
<comment type="catalytic activity">
    <reaction evidence="1 10">
        <text>UDP-alpha-D-glucose = UDP-alpha-D-galactose</text>
        <dbReference type="Rhea" id="RHEA:22168"/>
        <dbReference type="ChEBI" id="CHEBI:58885"/>
        <dbReference type="ChEBI" id="CHEBI:66914"/>
        <dbReference type="EC" id="5.1.3.2"/>
    </reaction>
</comment>
<sequence length="344" mass="36920">MRVLITGGAGYIGSHTAVQLVRAGHDPIIVDSYVNSTPAVLPRLEQVTGRRIPAYDIDLVDEAATRALFDEARPDAVIHFAALKAVSESVDDPFSYYRNNLQSALSVVGAMLDVGCRTMIFSSSATVYGDGAAPSTEEQDHLSSGTPYGRTKVMIEQILTDIARASDLRVAVLRYFNPVGAHPSGLLGESPAGEPSNLMPYIAQVAAGKRERLTVFGGDYPTPDGTCLRDYLHVLDLADGHVAALEKIAEGSIDVRAWNLGRGTPVSVLELIHAFEQASGRPVPYVVGPRRAGDLPAVWADTTRARSELGWSAERSVEEMCADTWRWQCANPDGYDSGIATAHG</sequence>
<dbReference type="Gene3D" id="3.90.25.10">
    <property type="entry name" value="UDP-galactose 4-epimerase, domain 1"/>
    <property type="match status" value="1"/>
</dbReference>
<reference evidence="13" key="1">
    <citation type="submission" date="2021-02" db="EMBL/GenBank/DDBJ databases">
        <title>Leucobacter sp. CX169.</title>
        <authorList>
            <person name="Cheng Y."/>
        </authorList>
    </citation>
    <scope>NUCLEOTIDE SEQUENCE [LARGE SCALE GENOMIC DNA]</scope>
    <source>
        <strain evidence="13">JY899</strain>
    </source>
</reference>
<comment type="cofactor">
    <cofactor evidence="2 10">
        <name>NAD(+)</name>
        <dbReference type="ChEBI" id="CHEBI:57540"/>
    </cofactor>
</comment>
<gene>
    <name evidence="12" type="primary">galE</name>
    <name evidence="12" type="ORF">JVW63_09255</name>
</gene>
<dbReference type="InterPro" id="IPR001509">
    <property type="entry name" value="Epimerase_deHydtase"/>
</dbReference>
<evidence type="ECO:0000256" key="1">
    <source>
        <dbReference type="ARBA" id="ARBA00000083"/>
    </source>
</evidence>
<dbReference type="RefSeq" id="WP_187996977.1">
    <property type="nucleotide sequence ID" value="NZ_JACEXG010000005.1"/>
</dbReference>
<evidence type="ECO:0000256" key="6">
    <source>
        <dbReference type="ARBA" id="ARBA00018569"/>
    </source>
</evidence>